<dbReference type="InterPro" id="IPR007357">
    <property type="entry name" value="PhrB-like"/>
</dbReference>
<dbReference type="Gene3D" id="3.40.50.620">
    <property type="entry name" value="HUPs"/>
    <property type="match status" value="1"/>
</dbReference>
<proteinExistence type="predicted"/>
<dbReference type="Gene3D" id="1.10.10.1710">
    <property type="entry name" value="Deoxyribodipyrimidine photolyase-related"/>
    <property type="match status" value="1"/>
</dbReference>
<dbReference type="PANTHER" id="PTHR38657">
    <property type="entry name" value="SLR1343 PROTEIN"/>
    <property type="match status" value="1"/>
</dbReference>
<protein>
    <submittedName>
        <fullName evidence="1">Cryptochrome/photolyase family protein</fullName>
    </submittedName>
</protein>
<dbReference type="InterPro" id="IPR036134">
    <property type="entry name" value="Crypto/Photolyase_FAD-like_sf"/>
</dbReference>
<evidence type="ECO:0000313" key="1">
    <source>
        <dbReference type="EMBL" id="GAA0867306.1"/>
    </source>
</evidence>
<sequence>MKNQLVLILGDQLTPAISSLRGLDPARTRVLMVEVAAEAGYVAHHRKKLAFVFSAMRHFAAELRTDGWDVEYVRLDDVGNSGSLASEIERFRRRYGQLPLRVTEAGEHRVAEILRSVADVTIVPDDRFFISSGEFAAWAEGRSQLRMEHFYRMMRRRTGLLMDGDKPLGGKWNFDSDNRNAATRDLMMTRPLQFAPDGVTREVLAMVTENFPDNFGTLEPFWFAVTRSDARAAFEDFVSTRLARFGDYQDAMLVGEKFLYHAAIAHYLNAGLLDARRLCWVVDSAFRTGKIPINAAEGFIRQILGWREYVRGIYWWRMPGYADENALGASRPLPALYWTGDTDMTCLASCVAQTREEAYAHHIQRLMVTGNFALLVGVDPADLHRWYLAVYADAYEWVELPNTIGMSQFADGGLLASKPYAASGAYINRMSDYCRGCRYDVKSRTGANACPFNFLYWDFIARHATMLRANPRMRMAADSWMRFSDAERKNVRASARNFLDALQ</sequence>
<organism evidence="1 2">
    <name type="scientific">Sphingopyxis soli</name>
    <dbReference type="NCBI Taxonomy" id="592051"/>
    <lineage>
        <taxon>Bacteria</taxon>
        <taxon>Pseudomonadati</taxon>
        <taxon>Pseudomonadota</taxon>
        <taxon>Alphaproteobacteria</taxon>
        <taxon>Sphingomonadales</taxon>
        <taxon>Sphingomonadaceae</taxon>
        <taxon>Sphingopyxis</taxon>
    </lineage>
</organism>
<dbReference type="PANTHER" id="PTHR38657:SF1">
    <property type="entry name" value="SLR1343 PROTEIN"/>
    <property type="match status" value="1"/>
</dbReference>
<gene>
    <name evidence="1" type="ORF">GCM10009115_34690</name>
</gene>
<comment type="caution">
    <text evidence="1">The sequence shown here is derived from an EMBL/GenBank/DDBJ whole genome shotgun (WGS) entry which is preliminary data.</text>
</comment>
<keyword evidence="2" id="KW-1185">Reference proteome</keyword>
<dbReference type="InterPro" id="IPR014729">
    <property type="entry name" value="Rossmann-like_a/b/a_fold"/>
</dbReference>
<dbReference type="Gene3D" id="1.10.579.10">
    <property type="entry name" value="DNA Cyclobutane Dipyrimidine Photolyase, subunit A, domain 3"/>
    <property type="match status" value="1"/>
</dbReference>
<dbReference type="SUPFAM" id="SSF48173">
    <property type="entry name" value="Cryptochrome/photolyase FAD-binding domain"/>
    <property type="match status" value="1"/>
</dbReference>
<dbReference type="Proteomes" id="UP001500738">
    <property type="component" value="Unassembled WGS sequence"/>
</dbReference>
<dbReference type="InterPro" id="IPR052551">
    <property type="entry name" value="UV-DNA_repair_photolyase"/>
</dbReference>
<dbReference type="EMBL" id="BAAAFE010000013">
    <property type="protein sequence ID" value="GAA0867306.1"/>
    <property type="molecule type" value="Genomic_DNA"/>
</dbReference>
<reference evidence="2" key="1">
    <citation type="journal article" date="2019" name="Int. J. Syst. Evol. Microbiol.">
        <title>The Global Catalogue of Microorganisms (GCM) 10K type strain sequencing project: providing services to taxonomists for standard genome sequencing and annotation.</title>
        <authorList>
            <consortium name="The Broad Institute Genomics Platform"/>
            <consortium name="The Broad Institute Genome Sequencing Center for Infectious Disease"/>
            <person name="Wu L."/>
            <person name="Ma J."/>
        </authorList>
    </citation>
    <scope>NUCLEOTIDE SEQUENCE [LARGE SCALE GENOMIC DNA]</scope>
    <source>
        <strain evidence="2">JCM 15910</strain>
    </source>
</reference>
<accession>A0ABP3XPC8</accession>
<evidence type="ECO:0000313" key="2">
    <source>
        <dbReference type="Proteomes" id="UP001500738"/>
    </source>
</evidence>
<name>A0ABP3XPC8_9SPHN</name>
<dbReference type="Pfam" id="PF04244">
    <property type="entry name" value="DPRP"/>
    <property type="match status" value="1"/>
</dbReference>
<dbReference type="RefSeq" id="WP_215349797.1">
    <property type="nucleotide sequence ID" value="NZ_BAAAFE010000013.1"/>
</dbReference>
<dbReference type="Gene3D" id="1.25.40.80">
    <property type="match status" value="1"/>
</dbReference>